<keyword evidence="7" id="KW-1185">Reference proteome</keyword>
<evidence type="ECO:0000313" key="6">
    <source>
        <dbReference type="EMBL" id="CAF0896453.1"/>
    </source>
</evidence>
<dbReference type="Gene3D" id="2.130.10.10">
    <property type="entry name" value="YVTN repeat-like/Quinoprotein amine dehydrogenase"/>
    <property type="match status" value="1"/>
</dbReference>
<evidence type="ECO:0000313" key="7">
    <source>
        <dbReference type="Proteomes" id="UP000663879"/>
    </source>
</evidence>
<organism evidence="6 7">
    <name type="scientific">Brachionus calyciflorus</name>
    <dbReference type="NCBI Taxonomy" id="104777"/>
    <lineage>
        <taxon>Eukaryota</taxon>
        <taxon>Metazoa</taxon>
        <taxon>Spiralia</taxon>
        <taxon>Gnathifera</taxon>
        <taxon>Rotifera</taxon>
        <taxon>Eurotatoria</taxon>
        <taxon>Monogononta</taxon>
        <taxon>Pseudotrocha</taxon>
        <taxon>Ploima</taxon>
        <taxon>Brachionidae</taxon>
        <taxon>Brachionus</taxon>
    </lineage>
</organism>
<evidence type="ECO:0000259" key="5">
    <source>
        <dbReference type="SMART" id="SM00355"/>
    </source>
</evidence>
<dbReference type="SMART" id="SM00355">
    <property type="entry name" value="ZnF_C2H2"/>
    <property type="match status" value="2"/>
</dbReference>
<gene>
    <name evidence="6" type="ORF">OXX778_LOCUS11178</name>
</gene>
<reference evidence="6" key="1">
    <citation type="submission" date="2021-02" db="EMBL/GenBank/DDBJ databases">
        <authorList>
            <person name="Nowell W R."/>
        </authorList>
    </citation>
    <scope>NUCLEOTIDE SEQUENCE</scope>
    <source>
        <strain evidence="6">Ploen Becks lab</strain>
    </source>
</reference>
<name>A0A813ZCU2_9BILA</name>
<feature type="domain" description="C2H2-type" evidence="5">
    <location>
        <begin position="224"/>
        <end position="247"/>
    </location>
</feature>
<dbReference type="InterPro" id="IPR013087">
    <property type="entry name" value="Znf_C2H2_type"/>
</dbReference>
<dbReference type="InterPro" id="IPR001680">
    <property type="entry name" value="WD40_rpt"/>
</dbReference>
<evidence type="ECO:0000256" key="1">
    <source>
        <dbReference type="ARBA" id="ARBA00004123"/>
    </source>
</evidence>
<dbReference type="Proteomes" id="UP000663879">
    <property type="component" value="Unassembled WGS sequence"/>
</dbReference>
<dbReference type="SUPFAM" id="SSF50978">
    <property type="entry name" value="WD40 repeat-like"/>
    <property type="match status" value="1"/>
</dbReference>
<dbReference type="PANTHER" id="PTHR15052">
    <property type="entry name" value="RNA POLYMERASE III TRANSCRIPTION INITIATION FACTOR COMPLEX SUBUNIT"/>
    <property type="match status" value="1"/>
</dbReference>
<dbReference type="SMART" id="SM00320">
    <property type="entry name" value="WD40"/>
    <property type="match status" value="2"/>
</dbReference>
<feature type="compositionally biased region" description="Acidic residues" evidence="4">
    <location>
        <begin position="63"/>
        <end position="79"/>
    </location>
</feature>
<dbReference type="GO" id="GO:0000127">
    <property type="term" value="C:transcription factor TFIIIC complex"/>
    <property type="evidence" value="ECO:0007669"/>
    <property type="project" value="TreeGrafter"/>
</dbReference>
<dbReference type="AlphaFoldDB" id="A0A813ZCU2"/>
<dbReference type="OrthoDB" id="4703at2759"/>
<dbReference type="GO" id="GO:0006383">
    <property type="term" value="P:transcription by RNA polymerase III"/>
    <property type="evidence" value="ECO:0007669"/>
    <property type="project" value="TreeGrafter"/>
</dbReference>
<evidence type="ECO:0000256" key="4">
    <source>
        <dbReference type="SAM" id="MobiDB-lite"/>
    </source>
</evidence>
<keyword evidence="3" id="KW-0539">Nucleus</keyword>
<dbReference type="EMBL" id="CAJNOC010001861">
    <property type="protein sequence ID" value="CAF0896453.1"/>
    <property type="molecule type" value="Genomic_DNA"/>
</dbReference>
<dbReference type="InterPro" id="IPR052416">
    <property type="entry name" value="GTF3C_component"/>
</dbReference>
<feature type="compositionally biased region" description="Basic residues" evidence="4">
    <location>
        <begin position="34"/>
        <end position="58"/>
    </location>
</feature>
<dbReference type="GO" id="GO:0005634">
    <property type="term" value="C:nucleus"/>
    <property type="evidence" value="ECO:0007669"/>
    <property type="project" value="UniProtKB-SubCell"/>
</dbReference>
<feature type="domain" description="C2H2-type" evidence="5">
    <location>
        <begin position="191"/>
        <end position="211"/>
    </location>
</feature>
<protein>
    <recommendedName>
        <fullName evidence="5">C2H2-type domain-containing protein</fullName>
    </recommendedName>
</protein>
<proteinExistence type="predicted"/>
<dbReference type="PANTHER" id="PTHR15052:SF2">
    <property type="entry name" value="GENERAL TRANSCRIPTION FACTOR 3C POLYPEPTIDE 2"/>
    <property type="match status" value="1"/>
</dbReference>
<dbReference type="InterPro" id="IPR015943">
    <property type="entry name" value="WD40/YVTN_repeat-like_dom_sf"/>
</dbReference>
<dbReference type="InterPro" id="IPR036322">
    <property type="entry name" value="WD40_repeat_dom_sf"/>
</dbReference>
<accession>A0A813ZCU2</accession>
<feature type="region of interest" description="Disordered" evidence="4">
    <location>
        <begin position="1"/>
        <end position="121"/>
    </location>
</feature>
<evidence type="ECO:0000256" key="2">
    <source>
        <dbReference type="ARBA" id="ARBA00023163"/>
    </source>
</evidence>
<feature type="compositionally biased region" description="Basic and acidic residues" evidence="4">
    <location>
        <begin position="80"/>
        <end position="91"/>
    </location>
</feature>
<sequence length="816" mass="95474">MSENNPTPSKRARGRPRKNESLTENTNQEPAKPKTPKKTPVKSTPAKKKQTPAKKPSKKRETETEDEITESETEEDYSDEEFKPDTEKSEIESETDEIEEDEENTVESSESDKEILPKKTRRSRKIDLVDNPGEIVPVHEVFNKDEKITEWEYELDQETKVFQKPKIPNLSDNAIEPFISTKTKSHKYIVYECPFCTRVFNYPLVFKAHLFSCEQNKNIPDYILFCIKCDFKAKKKQDMVNHYTDQHLKDKNEYDDDDSNSTFEMSNCKKNYYKATNYLFIDNLIFKFTKDFYSILFDRNQSLKKLDEFLHDDKIKQEFLIDFSMDTKYLKFEFNKNDFVLKSHEIYESPNVKFNFKIINLVDQITSFDWCPLKNSKCNYLAVSTLLNQSLMSKIIGEQPFIFKTLLELDNSPNLIYIYKFSNLNTNQNQIRKFAILNREIGTISQLKWRPDFGKSNFLNPEYLGYLLACGSDGNGYIYKVKDHEYRDQEPKKIYVYEPDKKVILRPNFMLGQCTTGDWSHHNGSVQIALGYSNGTVGIYYLNSGNLQKFKCENNELIIRPTTILNAHYTFVKTIKWSKLSGDLICTGSIFSREIKVWNLNQTEKALIDYEIFLTEFDLSLHSNDLYLSKEINLRGENHMVALNLEFNLFNSDKDESRAHSSLFYSNSTMSSINQNDFFNKFLLCNNDGSIFLSRSDNTRHWVQKNKLMFNSFSRIVNFDVKNDSDEVNKENIYNLETLIKKKETRKISIDLEHTNTKTCSKSTNNLNPIEINLNSLSKIRWNPNVGYLNWYCCSGVAGFLFIHQINELDVQKCAE</sequence>
<keyword evidence="2" id="KW-0804">Transcription</keyword>
<evidence type="ECO:0000256" key="3">
    <source>
        <dbReference type="ARBA" id="ARBA00023242"/>
    </source>
</evidence>
<feature type="compositionally biased region" description="Acidic residues" evidence="4">
    <location>
        <begin position="92"/>
        <end position="105"/>
    </location>
</feature>
<comment type="subcellular location">
    <subcellularLocation>
        <location evidence="1">Nucleus</location>
    </subcellularLocation>
</comment>
<comment type="caution">
    <text evidence="6">The sequence shown here is derived from an EMBL/GenBank/DDBJ whole genome shotgun (WGS) entry which is preliminary data.</text>
</comment>